<feature type="domain" description="NADP-dependent oxidoreductase" evidence="4">
    <location>
        <begin position="17"/>
        <end position="259"/>
    </location>
</feature>
<sequence>MSVPSLPMNDGRSIPQIGFGVWQVPDAIVTDATLCAFENGYRHVDTASIYENERGVGEAIARSGLDREDLFITTKVWNRDHGYDKTLANFEVSLDLLGIDEVDLYLVHWPAAMYDLYADTWRALVELHRQGRARSIGVSNFKAPHLRRVIDETGIVPVVNQIELHPWLPQTELRALHAELGILTEAWSPLASGELLDDPVIGAIGSKHDRSPAQVMIRWHLQIGNVVLPKSITPTRIKENIDVFSFELDDEDLAAIASLESGRRTGPDPDYFDEL</sequence>
<dbReference type="GO" id="GO:0016616">
    <property type="term" value="F:oxidoreductase activity, acting on the CH-OH group of donors, NAD or NADP as acceptor"/>
    <property type="evidence" value="ECO:0007669"/>
    <property type="project" value="UniProtKB-ARBA"/>
</dbReference>
<dbReference type="AlphaFoldDB" id="A0A6J6TC86"/>
<keyword evidence="2" id="KW-0521">NADP</keyword>
<organism evidence="5">
    <name type="scientific">freshwater metagenome</name>
    <dbReference type="NCBI Taxonomy" id="449393"/>
    <lineage>
        <taxon>unclassified sequences</taxon>
        <taxon>metagenomes</taxon>
        <taxon>ecological metagenomes</taxon>
    </lineage>
</organism>
<gene>
    <name evidence="5" type="ORF">UFOPK2810_00522</name>
</gene>
<name>A0A6J6TC86_9ZZZZ</name>
<proteinExistence type="inferred from homology"/>
<dbReference type="PIRSF" id="PIRSF000097">
    <property type="entry name" value="AKR"/>
    <property type="match status" value="1"/>
</dbReference>
<dbReference type="InterPro" id="IPR020471">
    <property type="entry name" value="AKR"/>
</dbReference>
<evidence type="ECO:0000256" key="1">
    <source>
        <dbReference type="ARBA" id="ARBA00007905"/>
    </source>
</evidence>
<comment type="similarity">
    <text evidence="1">Belongs to the aldo/keto reductase family.</text>
</comment>
<dbReference type="FunFam" id="3.20.20.100:FF:000015">
    <property type="entry name" value="Oxidoreductase, aldo/keto reductase family"/>
    <property type="match status" value="1"/>
</dbReference>
<dbReference type="InterPro" id="IPR036812">
    <property type="entry name" value="NAD(P)_OxRdtase_dom_sf"/>
</dbReference>
<dbReference type="Pfam" id="PF00248">
    <property type="entry name" value="Aldo_ket_red"/>
    <property type="match status" value="1"/>
</dbReference>
<dbReference type="PRINTS" id="PR00069">
    <property type="entry name" value="ALDKETRDTASE"/>
</dbReference>
<accession>A0A6J6TC86</accession>
<dbReference type="PROSITE" id="PS00062">
    <property type="entry name" value="ALDOKETO_REDUCTASE_2"/>
    <property type="match status" value="1"/>
</dbReference>
<reference evidence="5" key="1">
    <citation type="submission" date="2020-05" db="EMBL/GenBank/DDBJ databases">
        <authorList>
            <person name="Chiriac C."/>
            <person name="Salcher M."/>
            <person name="Ghai R."/>
            <person name="Kavagutti S V."/>
        </authorList>
    </citation>
    <scope>NUCLEOTIDE SEQUENCE</scope>
</reference>
<evidence type="ECO:0000256" key="2">
    <source>
        <dbReference type="ARBA" id="ARBA00022857"/>
    </source>
</evidence>
<dbReference type="PROSITE" id="PS00798">
    <property type="entry name" value="ALDOKETO_REDUCTASE_1"/>
    <property type="match status" value="1"/>
</dbReference>
<protein>
    <submittedName>
        <fullName evidence="5">Unannotated protein</fullName>
    </submittedName>
</protein>
<dbReference type="InterPro" id="IPR018170">
    <property type="entry name" value="Aldo/ket_reductase_CS"/>
</dbReference>
<dbReference type="PROSITE" id="PS00063">
    <property type="entry name" value="ALDOKETO_REDUCTASE_3"/>
    <property type="match status" value="1"/>
</dbReference>
<evidence type="ECO:0000259" key="4">
    <source>
        <dbReference type="Pfam" id="PF00248"/>
    </source>
</evidence>
<dbReference type="EMBL" id="CAEZYZ010000066">
    <property type="protein sequence ID" value="CAB4744475.1"/>
    <property type="molecule type" value="Genomic_DNA"/>
</dbReference>
<evidence type="ECO:0000256" key="3">
    <source>
        <dbReference type="ARBA" id="ARBA00023002"/>
    </source>
</evidence>
<dbReference type="SUPFAM" id="SSF51430">
    <property type="entry name" value="NAD(P)-linked oxidoreductase"/>
    <property type="match status" value="1"/>
</dbReference>
<dbReference type="Gene3D" id="3.20.20.100">
    <property type="entry name" value="NADP-dependent oxidoreductase domain"/>
    <property type="match status" value="1"/>
</dbReference>
<keyword evidence="3" id="KW-0560">Oxidoreductase</keyword>
<evidence type="ECO:0000313" key="5">
    <source>
        <dbReference type="EMBL" id="CAB4744475.1"/>
    </source>
</evidence>
<dbReference type="InterPro" id="IPR023210">
    <property type="entry name" value="NADP_OxRdtase_dom"/>
</dbReference>
<dbReference type="PANTHER" id="PTHR43827:SF3">
    <property type="entry name" value="NADP-DEPENDENT OXIDOREDUCTASE DOMAIN-CONTAINING PROTEIN"/>
    <property type="match status" value="1"/>
</dbReference>
<dbReference type="PANTHER" id="PTHR43827">
    <property type="entry name" value="2,5-DIKETO-D-GLUCONIC ACID REDUCTASE"/>
    <property type="match status" value="1"/>
</dbReference>